<dbReference type="GO" id="GO:0046872">
    <property type="term" value="F:metal ion binding"/>
    <property type="evidence" value="ECO:0007669"/>
    <property type="project" value="UniProtKB-KW"/>
</dbReference>
<evidence type="ECO:0000256" key="1">
    <source>
        <dbReference type="ARBA" id="ARBA00010211"/>
    </source>
</evidence>
<dbReference type="EMBL" id="CADEBC010000488">
    <property type="protein sequence ID" value="CAB3236680.1"/>
    <property type="molecule type" value="Genomic_DNA"/>
</dbReference>
<feature type="domain" description="Fumarylacetoacetase-like C-terminal" evidence="3">
    <location>
        <begin position="78"/>
        <end position="284"/>
    </location>
</feature>
<keyword evidence="2" id="KW-0479">Metal-binding</keyword>
<dbReference type="PANTHER" id="PTHR42796">
    <property type="entry name" value="FUMARYLACETOACETATE HYDROLASE DOMAIN-CONTAINING PROTEIN 2A-RELATED"/>
    <property type="match status" value="1"/>
</dbReference>
<dbReference type="InterPro" id="IPR051121">
    <property type="entry name" value="FAH"/>
</dbReference>
<comment type="caution">
    <text evidence="4">The sequence shown here is derived from an EMBL/GenBank/DDBJ whole genome shotgun (WGS) entry which is preliminary data.</text>
</comment>
<dbReference type="Gene3D" id="3.90.850.10">
    <property type="entry name" value="Fumarylacetoacetase-like, C-terminal domain"/>
    <property type="match status" value="1"/>
</dbReference>
<evidence type="ECO:0000313" key="5">
    <source>
        <dbReference type="Proteomes" id="UP000494106"/>
    </source>
</evidence>
<sequence length="287" mass="31803">MKFVQFRYNHDPDEVHVGYMENEDVVDINKYSPGMPRTMCGILKTGCTCNAVKIKHLDPLVEPKASVTLVAPITGMDKILGVDRNYVDFCDEQKVQIPSQPLIYTKFPSNIIGPNESVKIKTDVVKEVDWEVHLAVIIGQTCNGVSAADALKYVFGYTVAQSICSRDWEKQNPGELLFGKAQDTFCPLGPWIVTCDEIEDPHNIQISCSVNGVEKQNSNTSRVIHKVPDIIQRLSSIITLLPGDVILTGTPAGVGVNRNPQEFLKPGDVVRSEIERIGSFNVMVARF</sequence>
<dbReference type="InterPro" id="IPR036663">
    <property type="entry name" value="Fumarylacetoacetase_C_sf"/>
</dbReference>
<dbReference type="AlphaFoldDB" id="A0A8S0ZU24"/>
<reference evidence="4 5" key="1">
    <citation type="submission" date="2020-04" db="EMBL/GenBank/DDBJ databases">
        <authorList>
            <person name="Wallbank WR R."/>
            <person name="Pardo Diaz C."/>
            <person name="Kozak K."/>
            <person name="Martin S."/>
            <person name="Jiggins C."/>
            <person name="Moest M."/>
            <person name="Warren A I."/>
            <person name="Byers J.R.P. K."/>
            <person name="Montejo-Kovacevich G."/>
            <person name="Yen C E."/>
        </authorList>
    </citation>
    <scope>NUCLEOTIDE SEQUENCE [LARGE SCALE GENOMIC DNA]</scope>
</reference>
<dbReference type="Pfam" id="PF01557">
    <property type="entry name" value="FAA_hydrolase"/>
    <property type="match status" value="1"/>
</dbReference>
<dbReference type="InterPro" id="IPR011234">
    <property type="entry name" value="Fumarylacetoacetase-like_C"/>
</dbReference>
<dbReference type="OrthoDB" id="411064at2759"/>
<evidence type="ECO:0000313" key="4">
    <source>
        <dbReference type="EMBL" id="CAB3236680.1"/>
    </source>
</evidence>
<comment type="similarity">
    <text evidence="1">Belongs to the FAH family.</text>
</comment>
<proteinExistence type="inferred from homology"/>
<dbReference type="SUPFAM" id="SSF56529">
    <property type="entry name" value="FAH"/>
    <property type="match status" value="1"/>
</dbReference>
<dbReference type="GO" id="GO:0006107">
    <property type="term" value="P:oxaloacetate metabolic process"/>
    <property type="evidence" value="ECO:0007669"/>
    <property type="project" value="UniProtKB-ARBA"/>
</dbReference>
<protein>
    <recommendedName>
        <fullName evidence="3">Fumarylacetoacetase-like C-terminal domain-containing protein</fullName>
    </recommendedName>
</protein>
<evidence type="ECO:0000256" key="2">
    <source>
        <dbReference type="ARBA" id="ARBA00022723"/>
    </source>
</evidence>
<dbReference type="FunFam" id="3.90.850.10:FF:000002">
    <property type="entry name" value="2-hydroxyhepta-2,4-diene-1,7-dioate isomerase"/>
    <property type="match status" value="1"/>
</dbReference>
<gene>
    <name evidence="4" type="ORF">APLA_LOCUS6631</name>
</gene>
<accession>A0A8S0ZU24</accession>
<keyword evidence="5" id="KW-1185">Reference proteome</keyword>
<dbReference type="PANTHER" id="PTHR42796:SF4">
    <property type="entry name" value="FUMARYLACETOACETATE HYDROLASE DOMAIN-CONTAINING PROTEIN 2A"/>
    <property type="match status" value="1"/>
</dbReference>
<name>A0A8S0ZU24_ARCPL</name>
<organism evidence="4 5">
    <name type="scientific">Arctia plantaginis</name>
    <name type="common">Wood tiger moth</name>
    <name type="synonym">Phalaena plantaginis</name>
    <dbReference type="NCBI Taxonomy" id="874455"/>
    <lineage>
        <taxon>Eukaryota</taxon>
        <taxon>Metazoa</taxon>
        <taxon>Ecdysozoa</taxon>
        <taxon>Arthropoda</taxon>
        <taxon>Hexapoda</taxon>
        <taxon>Insecta</taxon>
        <taxon>Pterygota</taxon>
        <taxon>Neoptera</taxon>
        <taxon>Endopterygota</taxon>
        <taxon>Lepidoptera</taxon>
        <taxon>Glossata</taxon>
        <taxon>Ditrysia</taxon>
        <taxon>Noctuoidea</taxon>
        <taxon>Erebidae</taxon>
        <taxon>Arctiinae</taxon>
        <taxon>Arctia</taxon>
    </lineage>
</organism>
<evidence type="ECO:0000259" key="3">
    <source>
        <dbReference type="Pfam" id="PF01557"/>
    </source>
</evidence>
<dbReference type="GO" id="GO:0050163">
    <property type="term" value="F:oxaloacetate tautomerase activity"/>
    <property type="evidence" value="ECO:0007669"/>
    <property type="project" value="UniProtKB-ARBA"/>
</dbReference>
<dbReference type="Proteomes" id="UP000494106">
    <property type="component" value="Unassembled WGS sequence"/>
</dbReference>